<dbReference type="EMBL" id="RBWS01000022">
    <property type="protein sequence ID" value="RKO69133.1"/>
    <property type="molecule type" value="Genomic_DNA"/>
</dbReference>
<accession>A0A420VRY2</accession>
<sequence>MSLGVSIDMWQIADFDDEIIFQNIINGEKTTHLVQLLPIQNLEKRAFYELECIRQAWSVAELKRQINTLYYERGGISKKPDKLSKIINRNI</sequence>
<dbReference type="RefSeq" id="WP_121126567.1">
    <property type="nucleotide sequence ID" value="NZ_RBWS01000022.1"/>
</dbReference>
<dbReference type="PANTHER" id="PTHR30547">
    <property type="entry name" value="UNCHARACTERIZED PROTEIN YHCG-RELATED"/>
    <property type="match status" value="1"/>
</dbReference>
<evidence type="ECO:0000313" key="3">
    <source>
        <dbReference type="Proteomes" id="UP000282423"/>
    </source>
</evidence>
<dbReference type="InterPro" id="IPR041527">
    <property type="entry name" value="YhcG_N"/>
</dbReference>
<evidence type="ECO:0000313" key="2">
    <source>
        <dbReference type="EMBL" id="RKO69133.1"/>
    </source>
</evidence>
<dbReference type="OrthoDB" id="9801263at2"/>
<proteinExistence type="predicted"/>
<dbReference type="PANTHER" id="PTHR30547:SF5">
    <property type="entry name" value="NUCLEASE YHCG-RELATED"/>
    <property type="match status" value="1"/>
</dbReference>
<gene>
    <name evidence="2" type="ORF">D7322_23140</name>
</gene>
<dbReference type="Pfam" id="PF17761">
    <property type="entry name" value="DUF1016_N"/>
    <property type="match status" value="1"/>
</dbReference>
<evidence type="ECO:0000259" key="1">
    <source>
        <dbReference type="Pfam" id="PF17761"/>
    </source>
</evidence>
<dbReference type="AlphaFoldDB" id="A0A420VRY2"/>
<organism evidence="2 3">
    <name type="scientific">Sphingobacterium puteale</name>
    <dbReference type="NCBI Taxonomy" id="2420510"/>
    <lineage>
        <taxon>Bacteria</taxon>
        <taxon>Pseudomonadati</taxon>
        <taxon>Bacteroidota</taxon>
        <taxon>Sphingobacteriia</taxon>
        <taxon>Sphingobacteriales</taxon>
        <taxon>Sphingobacteriaceae</taxon>
        <taxon>Sphingobacterium</taxon>
    </lineage>
</organism>
<comment type="caution">
    <text evidence="2">The sequence shown here is derived from an EMBL/GenBank/DDBJ whole genome shotgun (WGS) entry which is preliminary data.</text>
</comment>
<name>A0A420VRY2_9SPHI</name>
<reference evidence="2 3" key="1">
    <citation type="submission" date="2018-10" db="EMBL/GenBank/DDBJ databases">
        <title>Sphingobacterium sp. M05W1-28.</title>
        <authorList>
            <person name="Cai H."/>
        </authorList>
    </citation>
    <scope>NUCLEOTIDE SEQUENCE [LARGE SCALE GENOMIC DNA]</scope>
    <source>
        <strain evidence="2 3">M05W1-28</strain>
    </source>
</reference>
<protein>
    <submittedName>
        <fullName evidence="2">DUF1016 family protein</fullName>
    </submittedName>
</protein>
<dbReference type="Proteomes" id="UP000282423">
    <property type="component" value="Unassembled WGS sequence"/>
</dbReference>
<feature type="domain" description="YhcG N-terminal" evidence="1">
    <location>
        <begin position="15"/>
        <end position="73"/>
    </location>
</feature>
<keyword evidence="3" id="KW-1185">Reference proteome</keyword>
<dbReference type="InterPro" id="IPR053148">
    <property type="entry name" value="PD-DEXK-like_domain"/>
</dbReference>